<dbReference type="InterPro" id="IPR019180">
    <property type="entry name" value="Oxidoreductase-like_N"/>
</dbReference>
<dbReference type="Pfam" id="PF09791">
    <property type="entry name" value="Oxidored-like"/>
    <property type="match status" value="1"/>
</dbReference>
<keyword evidence="3" id="KW-1185">Reference proteome</keyword>
<dbReference type="AlphaFoldDB" id="A0A4P9YSL7"/>
<evidence type="ECO:0000313" key="2">
    <source>
        <dbReference type="EMBL" id="RKP22943.1"/>
    </source>
</evidence>
<name>A0A4P9YSL7_9FUNG</name>
<protein>
    <recommendedName>
        <fullName evidence="1">Oxidoreductase-like domain-containing protein</fullName>
    </recommendedName>
</protein>
<dbReference type="EMBL" id="KZ991473">
    <property type="protein sequence ID" value="RKP22943.1"/>
    <property type="molecule type" value="Genomic_DNA"/>
</dbReference>
<reference evidence="3" key="1">
    <citation type="journal article" date="2018" name="Nat. Microbiol.">
        <title>Leveraging single-cell genomics to expand the fungal tree of life.</title>
        <authorList>
            <person name="Ahrendt S.R."/>
            <person name="Quandt C.A."/>
            <person name="Ciobanu D."/>
            <person name="Clum A."/>
            <person name="Salamov A."/>
            <person name="Andreopoulos B."/>
            <person name="Cheng J.F."/>
            <person name="Woyke T."/>
            <person name="Pelin A."/>
            <person name="Henrissat B."/>
            <person name="Reynolds N.K."/>
            <person name="Benny G.L."/>
            <person name="Smith M.E."/>
            <person name="James T.Y."/>
            <person name="Grigoriev I.V."/>
        </authorList>
    </citation>
    <scope>NUCLEOTIDE SEQUENCE [LARGE SCALE GENOMIC DNA]</scope>
    <source>
        <strain evidence="3">Benny S71-1</strain>
    </source>
</reference>
<dbReference type="OrthoDB" id="5591725at2759"/>
<proteinExistence type="predicted"/>
<gene>
    <name evidence="2" type="ORF">SYNPS1DRAFT_31375</name>
</gene>
<organism evidence="2 3">
    <name type="scientific">Syncephalis pseudoplumigaleata</name>
    <dbReference type="NCBI Taxonomy" id="1712513"/>
    <lineage>
        <taxon>Eukaryota</taxon>
        <taxon>Fungi</taxon>
        <taxon>Fungi incertae sedis</taxon>
        <taxon>Zoopagomycota</taxon>
        <taxon>Zoopagomycotina</taxon>
        <taxon>Zoopagomycetes</taxon>
        <taxon>Zoopagales</taxon>
        <taxon>Piptocephalidaceae</taxon>
        <taxon>Syncephalis</taxon>
    </lineage>
</organism>
<evidence type="ECO:0000313" key="3">
    <source>
        <dbReference type="Proteomes" id="UP000278143"/>
    </source>
</evidence>
<accession>A0A4P9YSL7</accession>
<evidence type="ECO:0000259" key="1">
    <source>
        <dbReference type="Pfam" id="PF09791"/>
    </source>
</evidence>
<feature type="domain" description="Oxidoreductase-like" evidence="1">
    <location>
        <begin position="60"/>
        <end position="101"/>
    </location>
</feature>
<dbReference type="Proteomes" id="UP000278143">
    <property type="component" value="Unassembled WGS sequence"/>
</dbReference>
<sequence length="135" mass="14983">MESSKHPAVLQFLAQLARTRKENEASQATAAGHRPQVVIQLEGAATQAPHIYREHGKWQVRLPSPPVRPSSKECCGSGCSPCIFDTFRDDQKQHREHVERIEALHARLEAHASSVDIEEIIGDEDSDVVIVKPST</sequence>